<dbReference type="GO" id="GO:0003677">
    <property type="term" value="F:DNA binding"/>
    <property type="evidence" value="ECO:0007669"/>
    <property type="project" value="InterPro"/>
</dbReference>
<dbReference type="PATRIC" id="fig|1194971.3.peg.1586"/>
<proteinExistence type="predicted"/>
<feature type="domain" description="HTH cro/C1-type" evidence="1">
    <location>
        <begin position="6"/>
        <end position="59"/>
    </location>
</feature>
<evidence type="ECO:0000313" key="2">
    <source>
        <dbReference type="EMBL" id="AKI05122.1"/>
    </source>
</evidence>
<protein>
    <submittedName>
        <fullName evidence="2">Phage repressor protein</fullName>
    </submittedName>
</protein>
<gene>
    <name evidence="2" type="ORF">LsR_01580</name>
</gene>
<dbReference type="InterPro" id="IPR010982">
    <property type="entry name" value="Lambda_DNA-bd_dom_sf"/>
</dbReference>
<accession>A0A0F7PVC4</accession>
<dbReference type="PROSITE" id="PS50943">
    <property type="entry name" value="HTH_CROC1"/>
    <property type="match status" value="1"/>
</dbReference>
<evidence type="ECO:0000313" key="3">
    <source>
        <dbReference type="Proteomes" id="UP000035027"/>
    </source>
</evidence>
<dbReference type="Gene3D" id="1.10.260.40">
    <property type="entry name" value="lambda repressor-like DNA-binding domains"/>
    <property type="match status" value="1"/>
</dbReference>
<dbReference type="SMART" id="SM00530">
    <property type="entry name" value="HTH_XRE"/>
    <property type="match status" value="1"/>
</dbReference>
<dbReference type="EMBL" id="CP011403">
    <property type="protein sequence ID" value="AKI05122.1"/>
    <property type="molecule type" value="Genomic_DNA"/>
</dbReference>
<dbReference type="Proteomes" id="UP000035027">
    <property type="component" value="Chromosome"/>
</dbReference>
<dbReference type="RefSeq" id="WP_047036006.1">
    <property type="nucleotide sequence ID" value="NZ_CP011403.1"/>
</dbReference>
<dbReference type="InterPro" id="IPR001387">
    <property type="entry name" value="Cro/C1-type_HTH"/>
</dbReference>
<reference evidence="2 3" key="1">
    <citation type="submission" date="2015-05" db="EMBL/GenBank/DDBJ databases">
        <title>Complete genome sequence of Lactobacillus salivarius Ren, a probiotic strain with antitumor activity.</title>
        <authorList>
            <person name="Sun E."/>
            <person name="Zhao L."/>
            <person name="Liu S."/>
            <person name="Zhang M."/>
            <person name="Guo H."/>
            <person name="Ren F."/>
        </authorList>
    </citation>
    <scope>NUCLEOTIDE SEQUENCE [LARGE SCALE GENOMIC DNA]</scope>
    <source>
        <strain evidence="2 3">Ren</strain>
    </source>
</reference>
<sequence>MLYRKISNIAKKQGYSIRKIERICNFSNGTIRAWGINNNPPARKLKQVADLLGVTVDDLLKD</sequence>
<organism evidence="2 3">
    <name type="scientific">Ligilactobacillus salivarius str. Ren</name>
    <dbReference type="NCBI Taxonomy" id="1194971"/>
    <lineage>
        <taxon>Bacteria</taxon>
        <taxon>Bacillati</taxon>
        <taxon>Bacillota</taxon>
        <taxon>Bacilli</taxon>
        <taxon>Lactobacillales</taxon>
        <taxon>Lactobacillaceae</taxon>
        <taxon>Ligilactobacillus</taxon>
    </lineage>
</organism>
<dbReference type="AlphaFoldDB" id="A0A0F7PVC4"/>
<dbReference type="SUPFAM" id="SSF47413">
    <property type="entry name" value="lambda repressor-like DNA-binding domains"/>
    <property type="match status" value="1"/>
</dbReference>
<name>A0A0F7PVC4_9LACO</name>
<evidence type="ECO:0000259" key="1">
    <source>
        <dbReference type="PROSITE" id="PS50943"/>
    </source>
</evidence>